<comment type="caution">
    <text evidence="1">The sequence shown here is derived from an EMBL/GenBank/DDBJ whole genome shotgun (WGS) entry which is preliminary data.</text>
</comment>
<dbReference type="EMBL" id="SDMP01000005">
    <property type="protein sequence ID" value="RYR56395.1"/>
    <property type="molecule type" value="Genomic_DNA"/>
</dbReference>
<organism evidence="1 2">
    <name type="scientific">Arachis hypogaea</name>
    <name type="common">Peanut</name>
    <dbReference type="NCBI Taxonomy" id="3818"/>
    <lineage>
        <taxon>Eukaryota</taxon>
        <taxon>Viridiplantae</taxon>
        <taxon>Streptophyta</taxon>
        <taxon>Embryophyta</taxon>
        <taxon>Tracheophyta</taxon>
        <taxon>Spermatophyta</taxon>
        <taxon>Magnoliopsida</taxon>
        <taxon>eudicotyledons</taxon>
        <taxon>Gunneridae</taxon>
        <taxon>Pentapetalae</taxon>
        <taxon>rosids</taxon>
        <taxon>fabids</taxon>
        <taxon>Fabales</taxon>
        <taxon>Fabaceae</taxon>
        <taxon>Papilionoideae</taxon>
        <taxon>50 kb inversion clade</taxon>
        <taxon>dalbergioids sensu lato</taxon>
        <taxon>Dalbergieae</taxon>
        <taxon>Pterocarpus clade</taxon>
        <taxon>Arachis</taxon>
    </lineage>
</organism>
<dbReference type="Proteomes" id="UP000289738">
    <property type="component" value="Chromosome A05"/>
</dbReference>
<accession>A0A445CZQ8</accession>
<reference evidence="1 2" key="1">
    <citation type="submission" date="2019-01" db="EMBL/GenBank/DDBJ databases">
        <title>Sequencing of cultivated peanut Arachis hypogaea provides insights into genome evolution and oil improvement.</title>
        <authorList>
            <person name="Chen X."/>
        </authorList>
    </citation>
    <scope>NUCLEOTIDE SEQUENCE [LARGE SCALE GENOMIC DNA]</scope>
    <source>
        <strain evidence="2">cv. Fuhuasheng</strain>
        <tissue evidence="1">Leaves</tissue>
    </source>
</reference>
<dbReference type="AlphaFoldDB" id="A0A445CZQ8"/>
<keyword evidence="2" id="KW-1185">Reference proteome</keyword>
<sequence length="112" mass="12900">MLFSFKDKNKEFQIIQNGPWNVGENIVKLKLWMKQESVFEVDHGFIEFWIQVRGIPLDHMNKDTGIVIRGMLGVLAEVEGPKVDGVLRRSFLRIKVGINITKAFPIGFSLER</sequence>
<protein>
    <submittedName>
        <fullName evidence="1">Uncharacterized protein</fullName>
    </submittedName>
</protein>
<proteinExistence type="predicted"/>
<evidence type="ECO:0000313" key="2">
    <source>
        <dbReference type="Proteomes" id="UP000289738"/>
    </source>
</evidence>
<evidence type="ECO:0000313" key="1">
    <source>
        <dbReference type="EMBL" id="RYR56395.1"/>
    </source>
</evidence>
<gene>
    <name evidence="1" type="ORF">Ahy_A05g022106</name>
</gene>
<name>A0A445CZQ8_ARAHY</name>